<sequence>MCLAIPSKIVAVDGDTAVIDVDGVRREASLMLVEDVCVGDYVIVHAGYAISRLDADAAEESLELMKQVFT</sequence>
<name>A0A7W0C6M9_9BACT</name>
<dbReference type="GO" id="GO:1902670">
    <property type="term" value="F:carbon dioxide binding"/>
    <property type="evidence" value="ECO:0007669"/>
    <property type="project" value="TreeGrafter"/>
</dbReference>
<dbReference type="GO" id="GO:0005506">
    <property type="term" value="F:iron ion binding"/>
    <property type="evidence" value="ECO:0007669"/>
    <property type="project" value="TreeGrafter"/>
</dbReference>
<evidence type="ECO:0000313" key="2">
    <source>
        <dbReference type="EMBL" id="MBA2880168.1"/>
    </source>
</evidence>
<reference evidence="2 3" key="1">
    <citation type="submission" date="2020-07" db="EMBL/GenBank/DDBJ databases">
        <title>Genomic Encyclopedia of Type Strains, Phase IV (KMG-IV): sequencing the most valuable type-strain genomes for metagenomic binning, comparative biology and taxonomic classification.</title>
        <authorList>
            <person name="Goeker M."/>
        </authorList>
    </citation>
    <scope>NUCLEOTIDE SEQUENCE [LARGE SCALE GENOMIC DNA]</scope>
    <source>
        <strain evidence="2 3">DSM 17721</strain>
    </source>
</reference>
<dbReference type="GO" id="GO:0051604">
    <property type="term" value="P:protein maturation"/>
    <property type="evidence" value="ECO:0007669"/>
    <property type="project" value="TreeGrafter"/>
</dbReference>
<dbReference type="InterPro" id="IPR001109">
    <property type="entry name" value="Hydrogenase_HupF/HypC"/>
</dbReference>
<keyword evidence="3" id="KW-1185">Reference proteome</keyword>
<dbReference type="InterPro" id="IPR019812">
    <property type="entry name" value="Hydgase_assmbl_chp_CS"/>
</dbReference>
<dbReference type="SUPFAM" id="SSF159127">
    <property type="entry name" value="HupF/HypC-like"/>
    <property type="match status" value="1"/>
</dbReference>
<evidence type="ECO:0000256" key="1">
    <source>
        <dbReference type="ARBA" id="ARBA00006018"/>
    </source>
</evidence>
<accession>A0A7W0C6M9</accession>
<gene>
    <name evidence="2" type="ORF">HNR65_000475</name>
</gene>
<dbReference type="Proteomes" id="UP000525298">
    <property type="component" value="Unassembled WGS sequence"/>
</dbReference>
<proteinExistence type="inferred from homology"/>
<dbReference type="PROSITE" id="PS01097">
    <property type="entry name" value="HUPF_HYPC"/>
    <property type="match status" value="1"/>
</dbReference>
<dbReference type="Gene3D" id="2.30.30.140">
    <property type="match status" value="1"/>
</dbReference>
<dbReference type="RefSeq" id="WP_181549828.1">
    <property type="nucleotide sequence ID" value="NZ_JACDUS010000001.1"/>
</dbReference>
<evidence type="ECO:0000313" key="3">
    <source>
        <dbReference type="Proteomes" id="UP000525298"/>
    </source>
</evidence>
<dbReference type="FunFam" id="2.30.30.140:FF:000022">
    <property type="entry name" value="Hydrogenase assembly chaperone HybG"/>
    <property type="match status" value="1"/>
</dbReference>
<dbReference type="AlphaFoldDB" id="A0A7W0C6M9"/>
<organism evidence="2 3">
    <name type="scientific">Desulfosalsimonas propionicica</name>
    <dbReference type="NCBI Taxonomy" id="332175"/>
    <lineage>
        <taxon>Bacteria</taxon>
        <taxon>Pseudomonadati</taxon>
        <taxon>Thermodesulfobacteriota</taxon>
        <taxon>Desulfobacteria</taxon>
        <taxon>Desulfobacterales</taxon>
        <taxon>Desulfosalsimonadaceae</taxon>
        <taxon>Desulfosalsimonas</taxon>
    </lineage>
</organism>
<comment type="caution">
    <text evidence="2">The sequence shown here is derived from an EMBL/GenBank/DDBJ whole genome shotgun (WGS) entry which is preliminary data.</text>
</comment>
<protein>
    <submittedName>
        <fullName evidence="2">Hydrogenase expression/formation protein HypC</fullName>
    </submittedName>
</protein>
<dbReference type="PANTHER" id="PTHR35177">
    <property type="entry name" value="HYDROGENASE MATURATION FACTOR HYBG"/>
    <property type="match status" value="1"/>
</dbReference>
<dbReference type="Pfam" id="PF01455">
    <property type="entry name" value="HupF_HypC"/>
    <property type="match status" value="1"/>
</dbReference>
<dbReference type="PANTHER" id="PTHR35177:SF2">
    <property type="entry name" value="HYDROGENASE MATURATION FACTOR HYBG"/>
    <property type="match status" value="1"/>
</dbReference>
<dbReference type="EMBL" id="JACDUS010000001">
    <property type="protein sequence ID" value="MBA2880168.1"/>
    <property type="molecule type" value="Genomic_DNA"/>
</dbReference>
<dbReference type="PRINTS" id="PR00445">
    <property type="entry name" value="HUPFHYPC"/>
</dbReference>
<dbReference type="NCBIfam" id="TIGR00074">
    <property type="entry name" value="hypC_hupF"/>
    <property type="match status" value="1"/>
</dbReference>
<comment type="similarity">
    <text evidence="1">Belongs to the HupF/HypC family.</text>
</comment>